<proteinExistence type="inferred from homology"/>
<evidence type="ECO:0000313" key="7">
    <source>
        <dbReference type="Proteomes" id="UP001501459"/>
    </source>
</evidence>
<dbReference type="Gene3D" id="3.50.50.60">
    <property type="entry name" value="FAD/NAD(P)-binding domain"/>
    <property type="match status" value="1"/>
</dbReference>
<dbReference type="Pfam" id="PF01266">
    <property type="entry name" value="DAO"/>
    <property type="match status" value="1"/>
</dbReference>
<dbReference type="Gene3D" id="3.30.9.10">
    <property type="entry name" value="D-Amino Acid Oxidase, subunit A, domain 2"/>
    <property type="match status" value="1"/>
</dbReference>
<comment type="caution">
    <text evidence="6">The sequence shown here is derived from an EMBL/GenBank/DDBJ whole genome shotgun (WGS) entry which is preliminary data.</text>
</comment>
<dbReference type="SUPFAM" id="SSF54373">
    <property type="entry name" value="FAD-linked reductases, C-terminal domain"/>
    <property type="match status" value="1"/>
</dbReference>
<keyword evidence="7" id="KW-1185">Reference proteome</keyword>
<feature type="domain" description="FAD dependent oxidoreductase" evidence="5">
    <location>
        <begin position="4"/>
        <end position="350"/>
    </location>
</feature>
<evidence type="ECO:0000256" key="3">
    <source>
        <dbReference type="ARBA" id="ARBA00022630"/>
    </source>
</evidence>
<evidence type="ECO:0000259" key="5">
    <source>
        <dbReference type="Pfam" id="PF01266"/>
    </source>
</evidence>
<gene>
    <name evidence="6" type="ORF">GCM10008983_16460</name>
</gene>
<accession>A0ABP3J3E7</accession>
<protein>
    <submittedName>
        <fullName evidence="6">FAD-binding oxidoreductase</fullName>
    </submittedName>
</protein>
<comment type="similarity">
    <text evidence="2">Belongs to the DadA oxidoreductase family.</text>
</comment>
<organism evidence="6 7">
    <name type="scientific">Lentibacillus halophilus</name>
    <dbReference type="NCBI Taxonomy" id="295065"/>
    <lineage>
        <taxon>Bacteria</taxon>
        <taxon>Bacillati</taxon>
        <taxon>Bacillota</taxon>
        <taxon>Bacilli</taxon>
        <taxon>Bacillales</taxon>
        <taxon>Bacillaceae</taxon>
        <taxon>Lentibacillus</taxon>
    </lineage>
</organism>
<dbReference type="SUPFAM" id="SSF51905">
    <property type="entry name" value="FAD/NAD(P)-binding domain"/>
    <property type="match status" value="1"/>
</dbReference>
<dbReference type="Proteomes" id="UP001501459">
    <property type="component" value="Unassembled WGS sequence"/>
</dbReference>
<evidence type="ECO:0000256" key="1">
    <source>
        <dbReference type="ARBA" id="ARBA00001974"/>
    </source>
</evidence>
<evidence type="ECO:0000256" key="4">
    <source>
        <dbReference type="ARBA" id="ARBA00023002"/>
    </source>
</evidence>
<dbReference type="EMBL" id="BAAADM010000041">
    <property type="protein sequence ID" value="GAA0440212.1"/>
    <property type="molecule type" value="Genomic_DNA"/>
</dbReference>
<reference evidence="7" key="1">
    <citation type="journal article" date="2019" name="Int. J. Syst. Evol. Microbiol.">
        <title>The Global Catalogue of Microorganisms (GCM) 10K type strain sequencing project: providing services to taxonomists for standard genome sequencing and annotation.</title>
        <authorList>
            <consortium name="The Broad Institute Genomics Platform"/>
            <consortium name="The Broad Institute Genome Sequencing Center for Infectious Disease"/>
            <person name="Wu L."/>
            <person name="Ma J."/>
        </authorList>
    </citation>
    <scope>NUCLEOTIDE SEQUENCE [LARGE SCALE GENOMIC DNA]</scope>
    <source>
        <strain evidence="7">JCM 12149</strain>
    </source>
</reference>
<dbReference type="InterPro" id="IPR036188">
    <property type="entry name" value="FAD/NAD-bd_sf"/>
</dbReference>
<dbReference type="RefSeq" id="WP_343752361.1">
    <property type="nucleotide sequence ID" value="NZ_BAAADM010000041.1"/>
</dbReference>
<dbReference type="InterPro" id="IPR006076">
    <property type="entry name" value="FAD-dep_OxRdtase"/>
</dbReference>
<comment type="cofactor">
    <cofactor evidence="1">
        <name>FAD</name>
        <dbReference type="ChEBI" id="CHEBI:57692"/>
    </cofactor>
</comment>
<keyword evidence="3" id="KW-0285">Flavoprotein</keyword>
<sequence length="371" mass="39842">MKKYIVIGGGILGTSTAYQLAKAGADVTIIDQFHTGQATDAAAGIICPWLSQRRNKAWYQLAKGGARIYQSLIEELAADGETQTGYAQTGAISIHTSQEKLAAMKERALKRRENAPEIGEINLLTPQETKTMFPHLHHDYGAVYVSGGARVNGRAIRNALLRGAQKHGAKIIYGHALLLHSKSVVTGAIVHGETFEADQVIAACGAWMSELLKPFHIKFNVTPSKAQILHLQTPDRDTSSWPVVMPPNDQFMLTWNDRTLIGATHEHEAGFDNRITAGGMHEILTKALQVAPGLTDSTYLEARAGFRPYTPGFLPVIGPVPGVDGLLTANGLGSSGMTTGPFIGQQLAKLALGEETEIQLTDYDVAGAIAD</sequence>
<name>A0ABP3J3E7_9BACI</name>
<dbReference type="PANTHER" id="PTHR13847">
    <property type="entry name" value="SARCOSINE DEHYDROGENASE-RELATED"/>
    <property type="match status" value="1"/>
</dbReference>
<dbReference type="PANTHER" id="PTHR13847:SF286">
    <property type="entry name" value="D-AMINO ACID DEHYDROGENASE"/>
    <property type="match status" value="1"/>
</dbReference>
<evidence type="ECO:0000313" key="6">
    <source>
        <dbReference type="EMBL" id="GAA0440212.1"/>
    </source>
</evidence>
<evidence type="ECO:0000256" key="2">
    <source>
        <dbReference type="ARBA" id="ARBA00009410"/>
    </source>
</evidence>
<keyword evidence="4" id="KW-0560">Oxidoreductase</keyword>